<protein>
    <submittedName>
        <fullName evidence="1">Putative S-adenosylmethionine-dependent methyltransferase/MSMEI_2290</fullName>
        <ecNumber evidence="1">2.1.1.-</ecNumber>
    </submittedName>
</protein>
<proteinExistence type="predicted"/>
<keyword evidence="2" id="KW-1185">Reference proteome</keyword>
<dbReference type="EMBL" id="CP036262">
    <property type="protein sequence ID" value="QDS96350.1"/>
    <property type="molecule type" value="Genomic_DNA"/>
</dbReference>
<dbReference type="EC" id="2.1.1.-" evidence="1"/>
<keyword evidence="1" id="KW-0808">Transferase</keyword>
<dbReference type="Proteomes" id="UP000320672">
    <property type="component" value="Chromosome"/>
</dbReference>
<dbReference type="InterPro" id="IPR029063">
    <property type="entry name" value="SAM-dependent_MTases_sf"/>
</dbReference>
<dbReference type="GO" id="GO:0032259">
    <property type="term" value="P:methylation"/>
    <property type="evidence" value="ECO:0007669"/>
    <property type="project" value="UniProtKB-KW"/>
</dbReference>
<name>A0A517MN98_9BACT</name>
<dbReference type="RefSeq" id="WP_218932854.1">
    <property type="nucleotide sequence ID" value="NZ_CP036262.1"/>
</dbReference>
<organism evidence="1 2">
    <name type="scientific">Roseimaritima multifibrata</name>
    <dbReference type="NCBI Taxonomy" id="1930274"/>
    <lineage>
        <taxon>Bacteria</taxon>
        <taxon>Pseudomonadati</taxon>
        <taxon>Planctomycetota</taxon>
        <taxon>Planctomycetia</taxon>
        <taxon>Pirellulales</taxon>
        <taxon>Pirellulaceae</taxon>
        <taxon>Roseimaritima</taxon>
    </lineage>
</organism>
<dbReference type="CDD" id="cd02440">
    <property type="entry name" value="AdoMet_MTases"/>
    <property type="match status" value="1"/>
</dbReference>
<evidence type="ECO:0000313" key="1">
    <source>
        <dbReference type="EMBL" id="QDS96350.1"/>
    </source>
</evidence>
<dbReference type="SUPFAM" id="SSF53335">
    <property type="entry name" value="S-adenosyl-L-methionine-dependent methyltransferases"/>
    <property type="match status" value="1"/>
</dbReference>
<gene>
    <name evidence="1" type="ORF">FF011L_51580</name>
</gene>
<dbReference type="KEGG" id="rml:FF011L_51580"/>
<keyword evidence="1" id="KW-0489">Methyltransferase</keyword>
<evidence type="ECO:0000313" key="2">
    <source>
        <dbReference type="Proteomes" id="UP000320672"/>
    </source>
</evidence>
<accession>A0A517MN98</accession>
<reference evidence="1 2" key="1">
    <citation type="submission" date="2019-02" db="EMBL/GenBank/DDBJ databases">
        <title>Deep-cultivation of Planctomycetes and their phenomic and genomic characterization uncovers novel biology.</title>
        <authorList>
            <person name="Wiegand S."/>
            <person name="Jogler M."/>
            <person name="Boedeker C."/>
            <person name="Pinto D."/>
            <person name="Vollmers J."/>
            <person name="Rivas-Marin E."/>
            <person name="Kohn T."/>
            <person name="Peeters S.H."/>
            <person name="Heuer A."/>
            <person name="Rast P."/>
            <person name="Oberbeckmann S."/>
            <person name="Bunk B."/>
            <person name="Jeske O."/>
            <person name="Meyerdierks A."/>
            <person name="Storesund J.E."/>
            <person name="Kallscheuer N."/>
            <person name="Luecker S."/>
            <person name="Lage O.M."/>
            <person name="Pohl T."/>
            <person name="Merkel B.J."/>
            <person name="Hornburger P."/>
            <person name="Mueller R.-W."/>
            <person name="Bruemmer F."/>
            <person name="Labrenz M."/>
            <person name="Spormann A.M."/>
            <person name="Op den Camp H."/>
            <person name="Overmann J."/>
            <person name="Amann R."/>
            <person name="Jetten M.S.M."/>
            <person name="Mascher T."/>
            <person name="Medema M.H."/>
            <person name="Devos D.P."/>
            <person name="Kaster A.-K."/>
            <person name="Ovreas L."/>
            <person name="Rohde M."/>
            <person name="Galperin M.Y."/>
            <person name="Jogler C."/>
        </authorList>
    </citation>
    <scope>NUCLEOTIDE SEQUENCE [LARGE SCALE GENOMIC DNA]</scope>
    <source>
        <strain evidence="1 2">FF011L</strain>
    </source>
</reference>
<dbReference type="AlphaFoldDB" id="A0A517MN98"/>
<dbReference type="Gene3D" id="3.40.50.150">
    <property type="entry name" value="Vaccinia Virus protein VP39"/>
    <property type="match status" value="1"/>
</dbReference>
<dbReference type="Pfam" id="PF13489">
    <property type="entry name" value="Methyltransf_23"/>
    <property type="match status" value="1"/>
</dbReference>
<dbReference type="GO" id="GO:0008168">
    <property type="term" value="F:methyltransferase activity"/>
    <property type="evidence" value="ECO:0007669"/>
    <property type="project" value="UniProtKB-KW"/>
</dbReference>
<sequence length="230" mass="26338">MSNPVGHRGERLYPSRSHRLYWHLTCLRLLYERFALNHVDQGSGDLIDFGCGNMPYRPIFEPHVKKYRGFDLAGNDLADGLIDELGRMQVEAKSVDYVLSSQVLEHVIDPVSYLAEAKRVLKPGGKLFLSTHGVWKYHPDPTDYWRWTCDGLRKVVSEAGYEILDFEGMMGPASTALQLWQDATITSVPAKLRKAFLWSMQRRIERADKKCSKEWRDKDACVYVLVASSV</sequence>